<evidence type="ECO:0000313" key="3">
    <source>
        <dbReference type="Proteomes" id="UP000054166"/>
    </source>
</evidence>
<proteinExistence type="predicted"/>
<dbReference type="EMBL" id="KN833002">
    <property type="protein sequence ID" value="KIM80810.1"/>
    <property type="molecule type" value="Genomic_DNA"/>
</dbReference>
<keyword evidence="1" id="KW-1133">Transmembrane helix</keyword>
<accession>A0A0C3F814</accession>
<dbReference type="InParanoid" id="A0A0C3F814"/>
<gene>
    <name evidence="2" type="ORF">PILCRDRAFT_518674</name>
</gene>
<dbReference type="Proteomes" id="UP000054166">
    <property type="component" value="Unassembled WGS sequence"/>
</dbReference>
<keyword evidence="1" id="KW-0472">Membrane</keyword>
<name>A0A0C3F814_PILCF</name>
<feature type="transmembrane region" description="Helical" evidence="1">
    <location>
        <begin position="83"/>
        <end position="103"/>
    </location>
</feature>
<evidence type="ECO:0000256" key="1">
    <source>
        <dbReference type="SAM" id="Phobius"/>
    </source>
</evidence>
<dbReference type="AlphaFoldDB" id="A0A0C3F814"/>
<keyword evidence="3" id="KW-1185">Reference proteome</keyword>
<evidence type="ECO:0000313" key="2">
    <source>
        <dbReference type="EMBL" id="KIM80810.1"/>
    </source>
</evidence>
<feature type="transmembrane region" description="Helical" evidence="1">
    <location>
        <begin position="123"/>
        <end position="145"/>
    </location>
</feature>
<reference evidence="2 3" key="1">
    <citation type="submission" date="2014-04" db="EMBL/GenBank/DDBJ databases">
        <authorList>
            <consortium name="DOE Joint Genome Institute"/>
            <person name="Kuo A."/>
            <person name="Tarkka M."/>
            <person name="Buscot F."/>
            <person name="Kohler A."/>
            <person name="Nagy L.G."/>
            <person name="Floudas D."/>
            <person name="Copeland A."/>
            <person name="Barry K.W."/>
            <person name="Cichocki N."/>
            <person name="Veneault-Fourrey C."/>
            <person name="LaButti K."/>
            <person name="Lindquist E.A."/>
            <person name="Lipzen A."/>
            <person name="Lundell T."/>
            <person name="Morin E."/>
            <person name="Murat C."/>
            <person name="Sun H."/>
            <person name="Tunlid A."/>
            <person name="Henrissat B."/>
            <person name="Grigoriev I.V."/>
            <person name="Hibbett D.S."/>
            <person name="Martin F."/>
            <person name="Nordberg H.P."/>
            <person name="Cantor M.N."/>
            <person name="Hua S.X."/>
        </authorList>
    </citation>
    <scope>NUCLEOTIDE SEQUENCE [LARGE SCALE GENOMIC DNA]</scope>
    <source>
        <strain evidence="2 3">F 1598</strain>
    </source>
</reference>
<protein>
    <submittedName>
        <fullName evidence="2">Uncharacterized protein</fullName>
    </submittedName>
</protein>
<reference evidence="3" key="2">
    <citation type="submission" date="2015-01" db="EMBL/GenBank/DDBJ databases">
        <title>Evolutionary Origins and Diversification of the Mycorrhizal Mutualists.</title>
        <authorList>
            <consortium name="DOE Joint Genome Institute"/>
            <consortium name="Mycorrhizal Genomics Consortium"/>
            <person name="Kohler A."/>
            <person name="Kuo A."/>
            <person name="Nagy L.G."/>
            <person name="Floudas D."/>
            <person name="Copeland A."/>
            <person name="Barry K.W."/>
            <person name="Cichocki N."/>
            <person name="Veneault-Fourrey C."/>
            <person name="LaButti K."/>
            <person name="Lindquist E.A."/>
            <person name="Lipzen A."/>
            <person name="Lundell T."/>
            <person name="Morin E."/>
            <person name="Murat C."/>
            <person name="Riley R."/>
            <person name="Ohm R."/>
            <person name="Sun H."/>
            <person name="Tunlid A."/>
            <person name="Henrissat B."/>
            <person name="Grigoriev I.V."/>
            <person name="Hibbett D.S."/>
            <person name="Martin F."/>
        </authorList>
    </citation>
    <scope>NUCLEOTIDE SEQUENCE [LARGE SCALE GENOMIC DNA]</scope>
    <source>
        <strain evidence="3">F 1598</strain>
    </source>
</reference>
<dbReference type="HOGENOM" id="CLU_1713994_0_0_1"/>
<keyword evidence="1" id="KW-0812">Transmembrane</keyword>
<organism evidence="2 3">
    <name type="scientific">Piloderma croceum (strain F 1598)</name>
    <dbReference type="NCBI Taxonomy" id="765440"/>
    <lineage>
        <taxon>Eukaryota</taxon>
        <taxon>Fungi</taxon>
        <taxon>Dikarya</taxon>
        <taxon>Basidiomycota</taxon>
        <taxon>Agaricomycotina</taxon>
        <taxon>Agaricomycetes</taxon>
        <taxon>Agaricomycetidae</taxon>
        <taxon>Atheliales</taxon>
        <taxon>Atheliaceae</taxon>
        <taxon>Piloderma</taxon>
    </lineage>
</organism>
<sequence>MAQTHAIMLPLTAAPLHSPSSFRSPFRSIYLRTDSSFEHYTSYLHYTYSQFSQPHATLHLFDYSLALHCWVPVMYPSVFHICLMDPTISLISILHHISFYLFYLPSLSPPAAHGLWMMSGTSLWFTCLFIFIPPLNVLLLLLLFCQSHHIYGF</sequence>